<accession>A0A162GWL2</accession>
<dbReference type="RefSeq" id="WP_063205991.1">
    <property type="nucleotide sequence ID" value="NZ_LUKD01000001.1"/>
</dbReference>
<sequence>MKKAFVTGIIVLASSFAVAAPVKTSRELLVDYTKQIKEFAYGKGGTATKIQKSKEAHEAIAKAVELPSHASDIAKSLSDSPARIESMMTIVAAKKMSGEVSKTDAAEGKSLRDSADASAKVIANSWMRKLDRESNLTKEEMEVTSKALDRMENDIPTKMLTDFSKAERDSYTQIIERYDVLNNSSASKKNEDNFVQAIMEVKKVDRAKALEIVRKLKECV</sequence>
<keyword evidence="1" id="KW-0732">Signal</keyword>
<evidence type="ECO:0008006" key="4">
    <source>
        <dbReference type="Google" id="ProtNLM"/>
    </source>
</evidence>
<dbReference type="Proteomes" id="UP000075799">
    <property type="component" value="Unassembled WGS sequence"/>
</dbReference>
<gene>
    <name evidence="2" type="ORF">AZI87_07715</name>
</gene>
<name>A0A162GWL2_BDEBC</name>
<dbReference type="EMBL" id="LUKD01000001">
    <property type="protein sequence ID" value="KYG69099.1"/>
    <property type="molecule type" value="Genomic_DNA"/>
</dbReference>
<feature type="chain" id="PRO_5007834604" description="DUF4142 domain-containing protein" evidence="1">
    <location>
        <begin position="20"/>
        <end position="220"/>
    </location>
</feature>
<proteinExistence type="predicted"/>
<feature type="signal peptide" evidence="1">
    <location>
        <begin position="1"/>
        <end position="19"/>
    </location>
</feature>
<protein>
    <recommendedName>
        <fullName evidence="4">DUF4142 domain-containing protein</fullName>
    </recommendedName>
</protein>
<reference evidence="2 3" key="1">
    <citation type="submission" date="2016-03" db="EMBL/GenBank/DDBJ databases">
        <authorList>
            <person name="Ploux O."/>
        </authorList>
    </citation>
    <scope>NUCLEOTIDE SEQUENCE [LARGE SCALE GENOMIC DNA]</scope>
    <source>
        <strain evidence="2 3">EC13</strain>
    </source>
</reference>
<dbReference type="OrthoDB" id="5294917at2"/>
<comment type="caution">
    <text evidence="2">The sequence shown here is derived from an EMBL/GenBank/DDBJ whole genome shotgun (WGS) entry which is preliminary data.</text>
</comment>
<evidence type="ECO:0000313" key="2">
    <source>
        <dbReference type="EMBL" id="KYG69099.1"/>
    </source>
</evidence>
<organism evidence="2 3">
    <name type="scientific">Bdellovibrio bacteriovorus</name>
    <dbReference type="NCBI Taxonomy" id="959"/>
    <lineage>
        <taxon>Bacteria</taxon>
        <taxon>Pseudomonadati</taxon>
        <taxon>Bdellovibrionota</taxon>
        <taxon>Bdellovibrionia</taxon>
        <taxon>Bdellovibrionales</taxon>
        <taxon>Pseudobdellovibrionaceae</taxon>
        <taxon>Bdellovibrio</taxon>
    </lineage>
</organism>
<dbReference type="AlphaFoldDB" id="A0A162GWL2"/>
<evidence type="ECO:0000313" key="3">
    <source>
        <dbReference type="Proteomes" id="UP000075799"/>
    </source>
</evidence>
<evidence type="ECO:0000256" key="1">
    <source>
        <dbReference type="SAM" id="SignalP"/>
    </source>
</evidence>